<accession>A0A2N3YEF0</accession>
<dbReference type="AlphaFoldDB" id="A0A2N3YEF0"/>
<dbReference type="EMBL" id="PJNE01000001">
    <property type="protein sequence ID" value="PKW25232.1"/>
    <property type="molecule type" value="Genomic_DNA"/>
</dbReference>
<dbReference type="Proteomes" id="UP000233781">
    <property type="component" value="Unassembled WGS sequence"/>
</dbReference>
<dbReference type="Pfam" id="PF21863">
    <property type="entry name" value="HTH_67"/>
    <property type="match status" value="1"/>
</dbReference>
<reference evidence="1 2" key="1">
    <citation type="submission" date="2017-12" db="EMBL/GenBank/DDBJ databases">
        <title>Sequencing the genomes of 1000 Actinobacteria strains.</title>
        <authorList>
            <person name="Klenk H.-P."/>
        </authorList>
    </citation>
    <scope>NUCLEOTIDE SEQUENCE [LARGE SCALE GENOMIC DNA]</scope>
    <source>
        <strain evidence="1 2">DSM 12806</strain>
    </source>
</reference>
<keyword evidence="2" id="KW-1185">Reference proteome</keyword>
<dbReference type="RefSeq" id="WP_101393978.1">
    <property type="nucleotide sequence ID" value="NZ_PJNE01000001.1"/>
</dbReference>
<evidence type="ECO:0000313" key="1">
    <source>
        <dbReference type="EMBL" id="PKW25232.1"/>
    </source>
</evidence>
<evidence type="ECO:0008006" key="3">
    <source>
        <dbReference type="Google" id="ProtNLM"/>
    </source>
</evidence>
<gene>
    <name evidence="1" type="ORF">ATL31_0018</name>
</gene>
<name>A0A2N3YEF0_9MICO</name>
<dbReference type="InterPro" id="IPR054058">
    <property type="entry name" value="HTH_67"/>
</dbReference>
<dbReference type="OrthoDB" id="157052at2"/>
<organism evidence="1 2">
    <name type="scientific">Phycicoccus duodecadis</name>
    <dbReference type="NCBI Taxonomy" id="173053"/>
    <lineage>
        <taxon>Bacteria</taxon>
        <taxon>Bacillati</taxon>
        <taxon>Actinomycetota</taxon>
        <taxon>Actinomycetes</taxon>
        <taxon>Micrococcales</taxon>
        <taxon>Intrasporangiaceae</taxon>
        <taxon>Phycicoccus</taxon>
    </lineage>
</organism>
<sequence>MTTTSRDDEAVAAAALAYRTLEPYHLTAYFGPHVDAVREELGIGWLGSYTGMRAAPLGAVPGPVVAAAFFGFRPPAVEKAWGLARQGRSPADLDALRTRCVDAGLREALGDAASSPELARVADGLRSVLDGADHGGRVLSAAYAALPWPDEPHLALWHAATLWREWRGDGHNAALVAAGLRPLEALVLYDAWVRETSPATAGTRGRPFLQPSRKWTDDEWDAATVALTGAGLLAFPSRGEAGAALTPEGRRLRDGIESTTDAVSATVWVGVDDAAGLLTAARPFVKAVIDTGWLPGTRRKG</sequence>
<evidence type="ECO:0000313" key="2">
    <source>
        <dbReference type="Proteomes" id="UP000233781"/>
    </source>
</evidence>
<comment type="caution">
    <text evidence="1">The sequence shown here is derived from an EMBL/GenBank/DDBJ whole genome shotgun (WGS) entry which is preliminary data.</text>
</comment>
<dbReference type="NCBIfam" id="NF047719">
    <property type="entry name" value="SCO6745_fam_HTH"/>
    <property type="match status" value="1"/>
</dbReference>
<protein>
    <recommendedName>
        <fullName evidence="3">SalK</fullName>
    </recommendedName>
</protein>
<proteinExistence type="predicted"/>